<protein>
    <submittedName>
        <fullName evidence="2">Uncharacterized protein</fullName>
    </submittedName>
</protein>
<dbReference type="InterPro" id="IPR024526">
    <property type="entry name" value="DUF3807"/>
</dbReference>
<sequence length="313" mass="36264">MSKGVGATKRKKALKARAKQDNRKVAKKLAQFIEALPRVSEDDLLSFQSAHFGDDSKPDKWFIRPEEAVDYQPVWDDGLGWYEDGVKRTLTDEEIAVFRRTEEWQLERAEEIRRREAEGERVADGNDEAVESELIDDSIVRMDEDFRVLPEEDLRVQPDEDLRVQPDEDFRVQPDEDSRVEADQDLRAKSPASDVSSLEEDLMEYAGITKTDPNPRTESRPSKSSYPRPASRASHDSRSGTSNSILGSNQSTSRSKRKKKKPRGQTEVPYDQRHKRKWETFIQDQDPIEGSLTHRRLARELDDQKERRVEMDY</sequence>
<feature type="compositionally biased region" description="Acidic residues" evidence="1">
    <location>
        <begin position="125"/>
        <end position="136"/>
    </location>
</feature>
<evidence type="ECO:0000256" key="1">
    <source>
        <dbReference type="SAM" id="MobiDB-lite"/>
    </source>
</evidence>
<evidence type="ECO:0000313" key="3">
    <source>
        <dbReference type="Proteomes" id="UP000245764"/>
    </source>
</evidence>
<feature type="region of interest" description="Disordered" evidence="1">
    <location>
        <begin position="113"/>
        <end position="136"/>
    </location>
</feature>
<dbReference type="AlphaFoldDB" id="A0A2H1GI19"/>
<feature type="compositionally biased region" description="Basic residues" evidence="1">
    <location>
        <begin position="254"/>
        <end position="263"/>
    </location>
</feature>
<reference evidence="3" key="1">
    <citation type="submission" date="2017-05" db="EMBL/GenBank/DDBJ databases">
        <authorList>
            <person name="Song R."/>
            <person name="Chenine A.L."/>
            <person name="Ruprecht R.M."/>
        </authorList>
    </citation>
    <scope>NUCLEOTIDE SEQUENCE [LARGE SCALE GENOMIC DNA]</scope>
</reference>
<name>A0A2H1GI19_ZYMTR</name>
<evidence type="ECO:0000313" key="2">
    <source>
        <dbReference type="EMBL" id="SMR53168.1"/>
    </source>
</evidence>
<dbReference type="PANTHER" id="PTHR40642">
    <property type="entry name" value="YALI0F31295P"/>
    <property type="match status" value="1"/>
</dbReference>
<dbReference type="Proteomes" id="UP000245764">
    <property type="component" value="Chromosome 5"/>
</dbReference>
<feature type="compositionally biased region" description="Basic and acidic residues" evidence="1">
    <location>
        <begin position="113"/>
        <end position="124"/>
    </location>
</feature>
<feature type="compositionally biased region" description="Basic and acidic residues" evidence="1">
    <location>
        <begin position="298"/>
        <end position="313"/>
    </location>
</feature>
<gene>
    <name evidence="2" type="ORF">ZT1E4_G6443</name>
</gene>
<feature type="region of interest" description="Disordered" evidence="1">
    <location>
        <begin position="150"/>
        <end position="313"/>
    </location>
</feature>
<proteinExistence type="predicted"/>
<organism evidence="2 3">
    <name type="scientific">Zymoseptoria tritici ST99CH_1E4</name>
    <dbReference type="NCBI Taxonomy" id="1276532"/>
    <lineage>
        <taxon>Eukaryota</taxon>
        <taxon>Fungi</taxon>
        <taxon>Dikarya</taxon>
        <taxon>Ascomycota</taxon>
        <taxon>Pezizomycotina</taxon>
        <taxon>Dothideomycetes</taxon>
        <taxon>Dothideomycetidae</taxon>
        <taxon>Mycosphaerellales</taxon>
        <taxon>Mycosphaerellaceae</taxon>
        <taxon>Zymoseptoria</taxon>
    </lineage>
</organism>
<feature type="compositionally biased region" description="Polar residues" evidence="1">
    <location>
        <begin position="239"/>
        <end position="252"/>
    </location>
</feature>
<dbReference type="EMBL" id="LT854257">
    <property type="protein sequence ID" value="SMR53168.1"/>
    <property type="molecule type" value="Genomic_DNA"/>
</dbReference>
<dbReference type="PANTHER" id="PTHR40642:SF1">
    <property type="entry name" value="YALI0F31295P"/>
    <property type="match status" value="1"/>
</dbReference>
<accession>A0A2H1GI19</accession>
<feature type="compositionally biased region" description="Basic and acidic residues" evidence="1">
    <location>
        <begin position="150"/>
        <end position="188"/>
    </location>
</feature>
<dbReference type="Pfam" id="PF12720">
    <property type="entry name" value="DUF3807"/>
    <property type="match status" value="1"/>
</dbReference>